<sequence>MSDQDDAPDTESDSSTNSDTDPESADDATAASSATPALADDAMANFPVPDFEELPEDLQERILEETESAGFTPNVFSAFAYKPSHFRAFFQYHDALVEDTALEREEIEMIVVAVSGVNHCHYCNVAHGALVRIYAQDPKLADQLVANYRSADINETHRTMLDVAVALTERPMEVEQSDLDRLREAGFSEEALWDIAAVTAFYNLSNRMAMFAEMRPNDEFHTLGRD</sequence>
<evidence type="ECO:0000313" key="3">
    <source>
        <dbReference type="EMBL" id="ELY94291.1"/>
    </source>
</evidence>
<keyword evidence="3" id="KW-0560">Oxidoreductase</keyword>
<proteinExistence type="predicted"/>
<evidence type="ECO:0000256" key="1">
    <source>
        <dbReference type="SAM" id="MobiDB-lite"/>
    </source>
</evidence>
<dbReference type="InterPro" id="IPR010195">
    <property type="entry name" value="Uncharacterised_peroxidase-rel"/>
</dbReference>
<dbReference type="OrthoDB" id="167846at2157"/>
<dbReference type="Pfam" id="PF02627">
    <property type="entry name" value="CMD"/>
    <property type="match status" value="1"/>
</dbReference>
<dbReference type="AlphaFoldDB" id="M0A7F5"/>
<feature type="compositionally biased region" description="Low complexity" evidence="1">
    <location>
        <begin position="27"/>
        <end position="39"/>
    </location>
</feature>
<evidence type="ECO:0000313" key="4">
    <source>
        <dbReference type="Proteomes" id="UP000011693"/>
    </source>
</evidence>
<dbReference type="PANTHER" id="PTHR35446">
    <property type="entry name" value="SI:CH211-175M2.5"/>
    <property type="match status" value="1"/>
</dbReference>
<name>M0A7F5_9EURY</name>
<dbReference type="Proteomes" id="UP000011693">
    <property type="component" value="Unassembled WGS sequence"/>
</dbReference>
<reference evidence="3 4" key="1">
    <citation type="journal article" date="2014" name="PLoS Genet.">
        <title>Phylogenetically driven sequencing of extremely halophilic archaea reveals strategies for static and dynamic osmo-response.</title>
        <authorList>
            <person name="Becker E.A."/>
            <person name="Seitzer P.M."/>
            <person name="Tritt A."/>
            <person name="Larsen D."/>
            <person name="Krusor M."/>
            <person name="Yao A.I."/>
            <person name="Wu D."/>
            <person name="Madern D."/>
            <person name="Eisen J.A."/>
            <person name="Darling A.E."/>
            <person name="Facciotti M.T."/>
        </authorList>
    </citation>
    <scope>NUCLEOTIDE SEQUENCE [LARGE SCALE GENOMIC DNA]</scope>
    <source>
        <strain evidence="3 4">JCM 10990</strain>
    </source>
</reference>
<dbReference type="RefSeq" id="WP_006169183.1">
    <property type="nucleotide sequence ID" value="NZ_AOIN01000096.1"/>
</dbReference>
<gene>
    <name evidence="3" type="ORF">C482_18322</name>
</gene>
<comment type="caution">
    <text evidence="3">The sequence shown here is derived from an EMBL/GenBank/DDBJ whole genome shotgun (WGS) entry which is preliminary data.</text>
</comment>
<evidence type="ECO:0000259" key="2">
    <source>
        <dbReference type="Pfam" id="PF02627"/>
    </source>
</evidence>
<accession>M0A7F5</accession>
<dbReference type="InterPro" id="IPR029032">
    <property type="entry name" value="AhpD-like"/>
</dbReference>
<feature type="region of interest" description="Disordered" evidence="1">
    <location>
        <begin position="1"/>
        <end position="39"/>
    </location>
</feature>
<feature type="domain" description="Carboxymuconolactone decarboxylase-like" evidence="2">
    <location>
        <begin position="83"/>
        <end position="129"/>
    </location>
</feature>
<dbReference type="PANTHER" id="PTHR35446:SF2">
    <property type="entry name" value="CARBOXYMUCONOLACTONE DECARBOXYLASE-LIKE DOMAIN-CONTAINING PROTEIN"/>
    <property type="match status" value="1"/>
</dbReference>
<keyword evidence="3" id="KW-0575">Peroxidase</keyword>
<protein>
    <submittedName>
        <fullName evidence="3">Peroxidase</fullName>
    </submittedName>
</protein>
<dbReference type="PATRIC" id="fig|1227492.4.peg.3642"/>
<dbReference type="Gene3D" id="1.20.1290.10">
    <property type="entry name" value="AhpD-like"/>
    <property type="match status" value="1"/>
</dbReference>
<dbReference type="STRING" id="1227492.C482_18322"/>
<dbReference type="InterPro" id="IPR004675">
    <property type="entry name" value="AhpD_core"/>
</dbReference>
<dbReference type="EMBL" id="AOIN01000096">
    <property type="protein sequence ID" value="ELY94291.1"/>
    <property type="molecule type" value="Genomic_DNA"/>
</dbReference>
<dbReference type="NCBIfam" id="TIGR00778">
    <property type="entry name" value="ahpD_dom"/>
    <property type="match status" value="1"/>
</dbReference>
<dbReference type="InterPro" id="IPR003779">
    <property type="entry name" value="CMD-like"/>
</dbReference>
<dbReference type="NCBIfam" id="TIGR01926">
    <property type="entry name" value="peroxid_rel"/>
    <property type="match status" value="1"/>
</dbReference>
<keyword evidence="4" id="KW-1185">Reference proteome</keyword>
<dbReference type="GO" id="GO:0051920">
    <property type="term" value="F:peroxiredoxin activity"/>
    <property type="evidence" value="ECO:0007669"/>
    <property type="project" value="InterPro"/>
</dbReference>
<dbReference type="Gene3D" id="1.20.5.810">
    <property type="entry name" value="AhpD-like"/>
    <property type="match status" value="1"/>
</dbReference>
<dbReference type="SUPFAM" id="SSF69118">
    <property type="entry name" value="AhpD-like"/>
    <property type="match status" value="1"/>
</dbReference>
<organism evidence="3 4">
    <name type="scientific">Natrialba chahannaoensis JCM 10990</name>
    <dbReference type="NCBI Taxonomy" id="1227492"/>
    <lineage>
        <taxon>Archaea</taxon>
        <taxon>Methanobacteriati</taxon>
        <taxon>Methanobacteriota</taxon>
        <taxon>Stenosarchaea group</taxon>
        <taxon>Halobacteria</taxon>
        <taxon>Halobacteriales</taxon>
        <taxon>Natrialbaceae</taxon>
        <taxon>Natrialba</taxon>
    </lineage>
</organism>
<feature type="compositionally biased region" description="Acidic residues" evidence="1">
    <location>
        <begin position="1"/>
        <end position="12"/>
    </location>
</feature>